<reference evidence="2 3" key="1">
    <citation type="submission" date="2019-07" db="EMBL/GenBank/DDBJ databases">
        <title>Rhodococcus cavernicolus sp. nov., isolated from a cave.</title>
        <authorList>
            <person name="Lee S.D."/>
        </authorList>
    </citation>
    <scope>NUCLEOTIDE SEQUENCE [LARGE SCALE GENOMIC DNA]</scope>
    <source>
        <strain evidence="2 3">C1-24</strain>
    </source>
</reference>
<protein>
    <submittedName>
        <fullName evidence="2">Nuclear transport factor 2 family protein</fullName>
    </submittedName>
</protein>
<evidence type="ECO:0000259" key="1">
    <source>
        <dbReference type="Pfam" id="PF12680"/>
    </source>
</evidence>
<dbReference type="InterPro" id="IPR037401">
    <property type="entry name" value="SnoaL-like"/>
</dbReference>
<dbReference type="InterPro" id="IPR032710">
    <property type="entry name" value="NTF2-like_dom_sf"/>
</dbReference>
<comment type="caution">
    <text evidence="2">The sequence shown here is derived from an EMBL/GenBank/DDBJ whole genome shotgun (WGS) entry which is preliminary data.</text>
</comment>
<dbReference type="RefSeq" id="WP_149432411.1">
    <property type="nucleotide sequence ID" value="NZ_VLNY01000014.1"/>
</dbReference>
<name>A0A5A7S6L4_9NOCA</name>
<proteinExistence type="predicted"/>
<accession>A0A5A7S6L4</accession>
<organism evidence="2 3">
    <name type="scientific">Antrihabitans cavernicola</name>
    <dbReference type="NCBI Taxonomy" id="2495913"/>
    <lineage>
        <taxon>Bacteria</taxon>
        <taxon>Bacillati</taxon>
        <taxon>Actinomycetota</taxon>
        <taxon>Actinomycetes</taxon>
        <taxon>Mycobacteriales</taxon>
        <taxon>Nocardiaceae</taxon>
        <taxon>Antrihabitans</taxon>
    </lineage>
</organism>
<feature type="domain" description="SnoaL-like" evidence="1">
    <location>
        <begin position="9"/>
        <end position="110"/>
    </location>
</feature>
<evidence type="ECO:0000313" key="2">
    <source>
        <dbReference type="EMBL" id="KAA0020030.1"/>
    </source>
</evidence>
<dbReference type="Pfam" id="PF12680">
    <property type="entry name" value="SnoaL_2"/>
    <property type="match status" value="1"/>
</dbReference>
<evidence type="ECO:0000313" key="3">
    <source>
        <dbReference type="Proteomes" id="UP000322244"/>
    </source>
</evidence>
<dbReference type="EMBL" id="VLNY01000014">
    <property type="protein sequence ID" value="KAA0020030.1"/>
    <property type="molecule type" value="Genomic_DNA"/>
</dbReference>
<keyword evidence="3" id="KW-1185">Reference proteome</keyword>
<dbReference type="OrthoDB" id="9808719at2"/>
<gene>
    <name evidence="2" type="ORF">FOY51_21960</name>
</gene>
<sequence length="121" mass="13091">MSDFDQIAAQYIAVWNETDAVKRRQAIDTLWAADGRYVDPMAAASGRDEIDATIGAVQQQFAGLTFRLVGAVDAHHDQARFQWELGPDGVEAPIVGFDVVEANSDGQLTQVLGFLDKVPAA</sequence>
<dbReference type="Proteomes" id="UP000322244">
    <property type="component" value="Unassembled WGS sequence"/>
</dbReference>
<dbReference type="SUPFAM" id="SSF54427">
    <property type="entry name" value="NTF2-like"/>
    <property type="match status" value="1"/>
</dbReference>
<dbReference type="Gene3D" id="3.10.450.50">
    <property type="match status" value="1"/>
</dbReference>
<dbReference type="AlphaFoldDB" id="A0A5A7S6L4"/>